<dbReference type="Gene3D" id="1.25.40.10">
    <property type="entry name" value="Tetratricopeptide repeat domain"/>
    <property type="match status" value="4"/>
</dbReference>
<evidence type="ECO:0000256" key="3">
    <source>
        <dbReference type="ARBA" id="ARBA00022737"/>
    </source>
</evidence>
<feature type="repeat" description="PPR" evidence="6">
    <location>
        <begin position="317"/>
        <end position="351"/>
    </location>
</feature>
<feature type="transmembrane region" description="Helical" evidence="8">
    <location>
        <begin position="1482"/>
        <end position="1500"/>
    </location>
</feature>
<dbReference type="InterPro" id="IPR011990">
    <property type="entry name" value="TPR-like_helical_dom_sf"/>
</dbReference>
<dbReference type="InterPro" id="IPR020103">
    <property type="entry name" value="PsdUridine_synth_cat_dom_sf"/>
</dbReference>
<proteinExistence type="predicted"/>
<evidence type="ECO:0000256" key="7">
    <source>
        <dbReference type="SAM" id="MobiDB-lite"/>
    </source>
</evidence>
<dbReference type="Pfam" id="PF03619">
    <property type="entry name" value="Solute_trans_a"/>
    <property type="match status" value="1"/>
</dbReference>
<feature type="repeat" description="PPR" evidence="6">
    <location>
        <begin position="458"/>
        <end position="492"/>
    </location>
</feature>
<keyword evidence="4 8" id="KW-1133">Transmembrane helix</keyword>
<feature type="repeat" description="PPR" evidence="6">
    <location>
        <begin position="528"/>
        <end position="562"/>
    </location>
</feature>
<dbReference type="Pfam" id="PF13812">
    <property type="entry name" value="PPR_3"/>
    <property type="match status" value="2"/>
</dbReference>
<dbReference type="PROSITE" id="PS51375">
    <property type="entry name" value="PPR"/>
    <property type="match status" value="9"/>
</dbReference>
<dbReference type="PANTHER" id="PTHR47447:SF17">
    <property type="entry name" value="OS12G0638900 PROTEIN"/>
    <property type="match status" value="1"/>
</dbReference>
<reference evidence="10" key="1">
    <citation type="submission" date="2021-02" db="EMBL/GenBank/DDBJ databases">
        <authorList>
            <person name="Dougan E. K."/>
            <person name="Rhodes N."/>
            <person name="Thang M."/>
            <person name="Chan C."/>
        </authorList>
    </citation>
    <scope>NUCLEOTIDE SEQUENCE</scope>
</reference>
<evidence type="ECO:0000313" key="11">
    <source>
        <dbReference type="Proteomes" id="UP000654075"/>
    </source>
</evidence>
<dbReference type="Proteomes" id="UP000654075">
    <property type="component" value="Unassembled WGS sequence"/>
</dbReference>
<feature type="transmembrane region" description="Helical" evidence="8">
    <location>
        <begin position="1864"/>
        <end position="1882"/>
    </location>
</feature>
<organism evidence="10 11">
    <name type="scientific">Polarella glacialis</name>
    <name type="common">Dinoflagellate</name>
    <dbReference type="NCBI Taxonomy" id="89957"/>
    <lineage>
        <taxon>Eukaryota</taxon>
        <taxon>Sar</taxon>
        <taxon>Alveolata</taxon>
        <taxon>Dinophyceae</taxon>
        <taxon>Suessiales</taxon>
        <taxon>Suessiaceae</taxon>
        <taxon>Polarella</taxon>
    </lineage>
</organism>
<feature type="repeat" description="PPR" evidence="6">
    <location>
        <begin position="282"/>
        <end position="316"/>
    </location>
</feature>
<dbReference type="Pfam" id="PF13041">
    <property type="entry name" value="PPR_2"/>
    <property type="match status" value="2"/>
</dbReference>
<comment type="caution">
    <text evidence="10">The sequence shown here is derived from an EMBL/GenBank/DDBJ whole genome shotgun (WGS) entry which is preliminary data.</text>
</comment>
<keyword evidence="2 8" id="KW-0812">Transmembrane</keyword>
<gene>
    <name evidence="10" type="ORF">PGLA1383_LOCUS32270</name>
</gene>
<dbReference type="Pfam" id="PF01535">
    <property type="entry name" value="PPR"/>
    <property type="match status" value="2"/>
</dbReference>
<keyword evidence="5 8" id="KW-0472">Membrane</keyword>
<evidence type="ECO:0000259" key="9">
    <source>
        <dbReference type="Pfam" id="PF00849"/>
    </source>
</evidence>
<feature type="transmembrane region" description="Helical" evidence="8">
    <location>
        <begin position="1624"/>
        <end position="1645"/>
    </location>
</feature>
<keyword evidence="3" id="KW-0677">Repeat</keyword>
<feature type="region of interest" description="Disordered" evidence="7">
    <location>
        <begin position="923"/>
        <end position="944"/>
    </location>
</feature>
<dbReference type="OrthoDB" id="424794at2759"/>
<feature type="domain" description="Pseudouridine synthase RsuA/RluA-like" evidence="9">
    <location>
        <begin position="630"/>
        <end position="799"/>
    </location>
</feature>
<feature type="repeat" description="PPR" evidence="6">
    <location>
        <begin position="212"/>
        <end position="246"/>
    </location>
</feature>
<evidence type="ECO:0000256" key="5">
    <source>
        <dbReference type="ARBA" id="ARBA00023136"/>
    </source>
</evidence>
<dbReference type="CDD" id="cd02869">
    <property type="entry name" value="PseudoU_synth_RluA_like"/>
    <property type="match status" value="1"/>
</dbReference>
<name>A0A813FQP0_POLGL</name>
<feature type="repeat" description="PPR" evidence="6">
    <location>
        <begin position="493"/>
        <end position="527"/>
    </location>
</feature>
<feature type="repeat" description="PPR" evidence="6">
    <location>
        <begin position="423"/>
        <end position="457"/>
    </location>
</feature>
<evidence type="ECO:0000256" key="4">
    <source>
        <dbReference type="ARBA" id="ARBA00022989"/>
    </source>
</evidence>
<evidence type="ECO:0000256" key="2">
    <source>
        <dbReference type="ARBA" id="ARBA00022692"/>
    </source>
</evidence>
<dbReference type="InterPro" id="IPR006145">
    <property type="entry name" value="PsdUridine_synth_RsuA/RluA"/>
</dbReference>
<dbReference type="GO" id="GO:0003723">
    <property type="term" value="F:RNA binding"/>
    <property type="evidence" value="ECO:0007669"/>
    <property type="project" value="InterPro"/>
</dbReference>
<feature type="repeat" description="PPR" evidence="6">
    <location>
        <begin position="247"/>
        <end position="281"/>
    </location>
</feature>
<feature type="region of interest" description="Disordered" evidence="7">
    <location>
        <begin position="1"/>
        <end position="20"/>
    </location>
</feature>
<dbReference type="NCBIfam" id="TIGR00756">
    <property type="entry name" value="PPR"/>
    <property type="match status" value="1"/>
</dbReference>
<dbReference type="Pfam" id="PF00849">
    <property type="entry name" value="PseudoU_synth_2"/>
    <property type="match status" value="1"/>
</dbReference>
<evidence type="ECO:0000256" key="6">
    <source>
        <dbReference type="PROSITE-ProRule" id="PRU00708"/>
    </source>
</evidence>
<accession>A0A813FQP0</accession>
<dbReference type="GO" id="GO:0001522">
    <property type="term" value="P:pseudouridine synthesis"/>
    <property type="evidence" value="ECO:0007669"/>
    <property type="project" value="InterPro"/>
</dbReference>
<dbReference type="GO" id="GO:0016020">
    <property type="term" value="C:membrane"/>
    <property type="evidence" value="ECO:0007669"/>
    <property type="project" value="UniProtKB-SubCell"/>
</dbReference>
<evidence type="ECO:0000256" key="8">
    <source>
        <dbReference type="SAM" id="Phobius"/>
    </source>
</evidence>
<dbReference type="GO" id="GO:0009982">
    <property type="term" value="F:pseudouridine synthase activity"/>
    <property type="evidence" value="ECO:0007669"/>
    <property type="project" value="InterPro"/>
</dbReference>
<feature type="compositionally biased region" description="Basic and acidic residues" evidence="7">
    <location>
        <begin position="7"/>
        <end position="20"/>
    </location>
</feature>
<dbReference type="EMBL" id="CAJNNV010025447">
    <property type="protein sequence ID" value="CAE8614549.1"/>
    <property type="molecule type" value="Genomic_DNA"/>
</dbReference>
<dbReference type="Gene3D" id="3.30.2350.10">
    <property type="entry name" value="Pseudouridine synthase"/>
    <property type="match status" value="1"/>
</dbReference>
<dbReference type="InterPro" id="IPR005178">
    <property type="entry name" value="Ostalpha/TMEM184C"/>
</dbReference>
<dbReference type="SUPFAM" id="SSF55120">
    <property type="entry name" value="Pseudouridine synthase"/>
    <property type="match status" value="1"/>
</dbReference>
<feature type="repeat" description="PPR" evidence="6">
    <location>
        <begin position="388"/>
        <end position="422"/>
    </location>
</feature>
<protein>
    <recommendedName>
        <fullName evidence="9">Pseudouridine synthase RsuA/RluA-like domain-containing protein</fullName>
    </recommendedName>
</protein>
<keyword evidence="11" id="KW-1185">Reference proteome</keyword>
<dbReference type="InterPro" id="IPR002885">
    <property type="entry name" value="PPR_rpt"/>
</dbReference>
<evidence type="ECO:0000256" key="1">
    <source>
        <dbReference type="ARBA" id="ARBA00004141"/>
    </source>
</evidence>
<feature type="transmembrane region" description="Helical" evidence="8">
    <location>
        <begin position="1068"/>
        <end position="1087"/>
    </location>
</feature>
<feature type="transmembrane region" description="Helical" evidence="8">
    <location>
        <begin position="1894"/>
        <end position="1917"/>
    </location>
</feature>
<feature type="transmembrane region" description="Helical" evidence="8">
    <location>
        <begin position="1824"/>
        <end position="1844"/>
    </location>
</feature>
<feature type="transmembrane region" description="Helical" evidence="8">
    <location>
        <begin position="1405"/>
        <end position="1427"/>
    </location>
</feature>
<comment type="subcellular location">
    <subcellularLocation>
        <location evidence="1">Membrane</location>
        <topology evidence="1">Multi-pass membrane protein</topology>
    </subcellularLocation>
</comment>
<evidence type="ECO:0000313" key="10">
    <source>
        <dbReference type="EMBL" id="CAE8614549.1"/>
    </source>
</evidence>
<dbReference type="PANTHER" id="PTHR47447">
    <property type="entry name" value="OS03G0856100 PROTEIN"/>
    <property type="match status" value="1"/>
</dbReference>
<sequence>MGAESGLRQEQRSDVKAHQRQAVDRFSTAGRCLCLVPLLISWRVVDTAFSFWIRPNSLRRPGAATGALRAVESYVPDAGTSKQSRVQARVPDGQKGVTVRGDESRAAPDVLGVLLGGKGRGPFSLEDIRTLLSHELDLWRNSPKAATAVLNPLAKKGLWDVSEKILLVMREGRVEINVFHASCVVSACEKGGQWQLALSSLRKLPQFALSPDRIVYNAAISACKKGGQWQLSLILLKEMPLLALFPNEISYNSAMSSCAQGAQWEVALALLREMPVTRVCINEVSCNAAITACEKGSQWQLALSLLGEMPGATLSPDLFSYSSAISACEKGGQWPFALHLLREMPQSRVRPNEISYNAAISACEKGAEWTLALELLSEMLQSTELHPDTISYNAAISACEKGGQWQAALQLMSDLARVRLMPDIITYNSAISACEKGGEWPRALTLLCELTHARLRPDTISYNAAINACKRGGQWQRALSLFREMPHSKVPANEFSYLAAIGACDRGGQWQRALGLLAEMSKKGVTPHESSYNAAISACEESGQWQQALAVMSSMQQAQLKPGGISWGSLLSAMGRGASSEDAMHALMLDLRGTWASSSPARLGIEGALRQLAVEAGDSSVQILQEAPGVLALSKPAGMTSEHALELVSNRLLRAGCASELSLVSRLDVPTSGVMPVAVGGAMSGATQWLQAQFAARQVAKEYLCLCFGKSLGLKGTEGVIDSPLLTSRFWHGQKGPRVICSSLGKEAKTLYQVLNVFDLPETSSLVDIPPDAERRVVTLLLARPLTGRTHQIRAHLASIGRPVLGDEAYGGALDVRWCPRLFLHCRSVLLTDLQGASFKPEASLPQELLQVLSQLGAKDWLKAVGVRFLQDSATINAAQLAILKQAMREAWGRLERKNGPPKDGSDDRELIDVDGEACFDTFGAEAPSPKGTPNAGSTPKSNFGSSFSGLDSFDRPSSRMKLALPDLLSWLAWFGAQIEMSFLDLLGLAADLGARGSVTRGPESESESVNGHGRIAPRLSNGTCVRAHALHGSLPPTHQTGNETHCSANSHIRAPVAILRTGLKMQFLMWVWMYVCTCASIVLTTMEHWTVEYESRRLEQLDNDLVDMVIFTDGYFPDARKATKSRMRDRLSKTLRAVLRRESINDFYDFREEIYSGGWEPNVIAVLRQGEREGTALSRCYPGVLESVGPVIALQLGSVVYPRSSERTWRAVMAQVHATGASPRPSPHVLGLSEIIEGPTEFYVGDLCVCACKAFGHASSDHRRACLTAKMRFSDQMGEAAAIATLEFKAQLDPVIFAFDVPARPEIVMPKCNGGELFEFLANETEVPEAEPRPRSIRISEEYSRNTDNPACLFKARKITLRRQIIRHGTLMLPETFAYCKKQSQLDQLFLLLGGRCKRIIREILTAVSFALYFIVCIQMASPFFFGISFVCGVNSTSDASEAVELGFVENRVDVPENIMFQVDLTMECSPKTVKLIDFDTFLYLAPMLALGLVLLFLYRKCFEKLERCYYRRSRICRSLKDVLDVQGTDVALLAPATGSVERSFQTRAVEVALAALNYYTLLYLVCGYLIWDEYASSFALLYHTGLLDPDLLKAAFVPDEASLPIWWKNEVHRMTGEESWGLLRFFSLSSPLFLALTFLVSAYNTGRHVRLIWSRGGLLGNPGVDQTIVIIALPMIACMMSYRSVSRMWMICSNSKVGSLGYAEDFDGNRTWLARLVLCQNMYTTNFMVSDVYESFALLEFASLTLQVISSQRKKQGSHDSAENTRFSKGVSSLTNQGIYLFIFTCVVEASYHLGTTSIEAFGGGDATRKFNIQVYRIKEPVHFFFLGMGAIASTAAIGNVVIVELTFEELLHHFRPSPKFWSTKILVSIAFIQSLLLYLPPLSYLSITEQYLFYASAMCIECFGISMFHLLAWVPGESWYADLREFGHEIDQ</sequence>